<feature type="domain" description="N-acetyltransferase" evidence="3">
    <location>
        <begin position="2"/>
        <end position="146"/>
    </location>
</feature>
<keyword evidence="2" id="KW-0012">Acyltransferase</keyword>
<sequence length="146" mass="17486">MVAIHEAKQSDIKRLLELSLMWEKEDSCYGYRANTEDDFQDCYILAAYDDELIAYVFGKEEIQDKQTSVIDKNMHYFEVQEIYVHPLYRLRGIGKQLIERLEEELREKGIEMMLLSTATKNWKAILHFYIDEVGMNFWSARLYKRL</sequence>
<organism evidence="4 5">
    <name type="scientific">Solobacterium moorei</name>
    <dbReference type="NCBI Taxonomy" id="102148"/>
    <lineage>
        <taxon>Bacteria</taxon>
        <taxon>Bacillati</taxon>
        <taxon>Bacillota</taxon>
        <taxon>Erysipelotrichia</taxon>
        <taxon>Erysipelotrichales</taxon>
        <taxon>Erysipelotrichaceae</taxon>
        <taxon>Solobacterium</taxon>
    </lineage>
</organism>
<accession>A0A412PHE5</accession>
<proteinExistence type="predicted"/>
<dbReference type="InterPro" id="IPR016181">
    <property type="entry name" value="Acyl_CoA_acyltransferase"/>
</dbReference>
<reference evidence="4 5" key="1">
    <citation type="submission" date="2018-08" db="EMBL/GenBank/DDBJ databases">
        <title>A genome reference for cultivated species of the human gut microbiota.</title>
        <authorList>
            <person name="Zou Y."/>
            <person name="Xue W."/>
            <person name="Luo G."/>
        </authorList>
    </citation>
    <scope>NUCLEOTIDE SEQUENCE [LARGE SCALE GENOMIC DNA]</scope>
    <source>
        <strain evidence="4 5">AF18-46</strain>
    </source>
</reference>
<evidence type="ECO:0000259" key="3">
    <source>
        <dbReference type="PROSITE" id="PS51186"/>
    </source>
</evidence>
<protein>
    <submittedName>
        <fullName evidence="4">GNAT family N-acetyltransferase</fullName>
    </submittedName>
</protein>
<dbReference type="RefSeq" id="WP_118764084.1">
    <property type="nucleotide sequence ID" value="NZ_CABJCF010000001.1"/>
</dbReference>
<dbReference type="AlphaFoldDB" id="A0A412PHE5"/>
<dbReference type="EMBL" id="QRWX01000001">
    <property type="protein sequence ID" value="RGT57570.1"/>
    <property type="molecule type" value="Genomic_DNA"/>
</dbReference>
<dbReference type="Gene3D" id="3.40.630.30">
    <property type="match status" value="1"/>
</dbReference>
<dbReference type="SUPFAM" id="SSF55729">
    <property type="entry name" value="Acyl-CoA N-acyltransferases (Nat)"/>
    <property type="match status" value="1"/>
</dbReference>
<dbReference type="InterPro" id="IPR050832">
    <property type="entry name" value="Bact_Acetyltransf"/>
</dbReference>
<evidence type="ECO:0000313" key="4">
    <source>
        <dbReference type="EMBL" id="RGT57570.1"/>
    </source>
</evidence>
<dbReference type="CDD" id="cd04301">
    <property type="entry name" value="NAT_SF"/>
    <property type="match status" value="1"/>
</dbReference>
<dbReference type="Proteomes" id="UP000284731">
    <property type="component" value="Unassembled WGS sequence"/>
</dbReference>
<dbReference type="PROSITE" id="PS51186">
    <property type="entry name" value="GNAT"/>
    <property type="match status" value="1"/>
</dbReference>
<gene>
    <name evidence="4" type="ORF">DWX20_00535</name>
</gene>
<dbReference type="Pfam" id="PF00583">
    <property type="entry name" value="Acetyltransf_1"/>
    <property type="match status" value="1"/>
</dbReference>
<dbReference type="InterPro" id="IPR000182">
    <property type="entry name" value="GNAT_dom"/>
</dbReference>
<dbReference type="PANTHER" id="PTHR43877">
    <property type="entry name" value="AMINOALKYLPHOSPHONATE N-ACETYLTRANSFERASE-RELATED-RELATED"/>
    <property type="match status" value="1"/>
</dbReference>
<keyword evidence="1 4" id="KW-0808">Transferase</keyword>
<dbReference type="PANTHER" id="PTHR43877:SF2">
    <property type="entry name" value="AMINOALKYLPHOSPHONATE N-ACETYLTRANSFERASE-RELATED"/>
    <property type="match status" value="1"/>
</dbReference>
<evidence type="ECO:0000313" key="5">
    <source>
        <dbReference type="Proteomes" id="UP000284731"/>
    </source>
</evidence>
<evidence type="ECO:0000256" key="1">
    <source>
        <dbReference type="ARBA" id="ARBA00022679"/>
    </source>
</evidence>
<dbReference type="GO" id="GO:0016747">
    <property type="term" value="F:acyltransferase activity, transferring groups other than amino-acyl groups"/>
    <property type="evidence" value="ECO:0007669"/>
    <property type="project" value="InterPro"/>
</dbReference>
<comment type="caution">
    <text evidence="4">The sequence shown here is derived from an EMBL/GenBank/DDBJ whole genome shotgun (WGS) entry which is preliminary data.</text>
</comment>
<evidence type="ECO:0000256" key="2">
    <source>
        <dbReference type="ARBA" id="ARBA00023315"/>
    </source>
</evidence>
<name>A0A412PHE5_9FIRM</name>